<accession>A0A2R8BAQ5</accession>
<proteinExistence type="predicted"/>
<sequence>MIWRAVGLALCLCGTVVSAGPRPQIETDGVGAQAKQAILQDAYRQVETYFEKQHGLALDQPFVLVGTDMPEDMGVRLAKGLRALDRRPLRKPIDTERLCGQKRVGAAANRNYILMCWQQPDAYDAAWRTALGPRLTQILAHEFTHQIQYQLAQDRPARRSKRLDDWLLGPNWMVEGTAEVIETDFVTPIAAFTGKDVFEYQNRARRSRLTLSEMSKSSSVKGPAGYGVSRFACLMLARKHGISALFDYFEALGKLKDRDSAFEVTFGQTFAAFEAEFEKLRRDFGAARDYGRDGS</sequence>
<gene>
    <name evidence="2" type="ORF">ASD8599_00879</name>
</gene>
<dbReference type="OrthoDB" id="7866866at2"/>
<dbReference type="AlphaFoldDB" id="A0A2R8BAQ5"/>
<feature type="chain" id="PRO_5015313194" description="DUF1570 domain-containing protein" evidence="1">
    <location>
        <begin position="20"/>
        <end position="295"/>
    </location>
</feature>
<evidence type="ECO:0000256" key="1">
    <source>
        <dbReference type="SAM" id="SignalP"/>
    </source>
</evidence>
<feature type="signal peptide" evidence="1">
    <location>
        <begin position="1"/>
        <end position="19"/>
    </location>
</feature>
<evidence type="ECO:0008006" key="4">
    <source>
        <dbReference type="Google" id="ProtNLM"/>
    </source>
</evidence>
<dbReference type="RefSeq" id="WP_108827399.1">
    <property type="nucleotide sequence ID" value="NZ_OMOR01000001.1"/>
</dbReference>
<keyword evidence="1" id="KW-0732">Signal</keyword>
<evidence type="ECO:0000313" key="3">
    <source>
        <dbReference type="Proteomes" id="UP000244880"/>
    </source>
</evidence>
<dbReference type="EMBL" id="OMOR01000001">
    <property type="protein sequence ID" value="SPH20141.1"/>
    <property type="molecule type" value="Genomic_DNA"/>
</dbReference>
<name>A0A2R8BAQ5_9RHOB</name>
<keyword evidence="3" id="KW-1185">Reference proteome</keyword>
<evidence type="ECO:0000313" key="2">
    <source>
        <dbReference type="EMBL" id="SPH20141.1"/>
    </source>
</evidence>
<organism evidence="2 3">
    <name type="scientific">Ascidiaceihabitans donghaensis</name>
    <dbReference type="NCBI Taxonomy" id="1510460"/>
    <lineage>
        <taxon>Bacteria</taxon>
        <taxon>Pseudomonadati</taxon>
        <taxon>Pseudomonadota</taxon>
        <taxon>Alphaproteobacteria</taxon>
        <taxon>Rhodobacterales</taxon>
        <taxon>Paracoccaceae</taxon>
        <taxon>Ascidiaceihabitans</taxon>
    </lineage>
</organism>
<protein>
    <recommendedName>
        <fullName evidence="4">DUF1570 domain-containing protein</fullName>
    </recommendedName>
</protein>
<dbReference type="Proteomes" id="UP000244880">
    <property type="component" value="Unassembled WGS sequence"/>
</dbReference>
<reference evidence="2 3" key="1">
    <citation type="submission" date="2018-03" db="EMBL/GenBank/DDBJ databases">
        <authorList>
            <person name="Keele B.F."/>
        </authorList>
    </citation>
    <scope>NUCLEOTIDE SEQUENCE [LARGE SCALE GENOMIC DNA]</scope>
    <source>
        <strain evidence="2 3">CECT 8599</strain>
    </source>
</reference>